<proteinExistence type="predicted"/>
<reference evidence="1 2" key="1">
    <citation type="submission" date="2019-03" db="EMBL/GenBank/DDBJ databases">
        <authorList>
            <consortium name="Pathogen Informatics"/>
        </authorList>
    </citation>
    <scope>NUCLEOTIDE SEQUENCE [LARGE SCALE GENOMIC DNA]</scope>
    <source>
        <strain evidence="1 2">NCTC12282</strain>
    </source>
</reference>
<dbReference type="Proteomes" id="UP000373449">
    <property type="component" value="Unassembled WGS sequence"/>
</dbReference>
<accession>A0A484ZQ20</accession>
<name>A0A484ZQ20_9GAMM</name>
<gene>
    <name evidence="1" type="ORF">NCTC12282_04680</name>
</gene>
<sequence>MWRYGSDILLGRRGFKFLASIYSVTRRAVLDGEVLFNILSAILKFFPSVNDAKNLKVDLVEGGQYSLLPSVDYLDLIEFYIKNPISTKLPILPEKAFEYIQDNWIDKSKEIIFLSELAFVNNNEIGDDLLRSFIKLINSSDFLYIKNNNSNLMDKILTIEPYFLKVSDLGNMESNDILMLLKYLPDNDEVLVNAIISTLLSIDDFSIVIEIYNRFPVITLRKVIAEVEAFNLGGGYKLANSWLDILAETSTVKMMSEFICTSKSTSALSLYASVIKYDLSSEVTVWSTGLGDAIDNLRGNKRKPFLIFILTLALRNRNSDCERLFEFAFEEVYQYLKYSQLTWEQKDNLLYYVPALSGIFEWDSCLRLCNGIVRIYIENGLKSDSFKRLTKEKCLFSKLLNIAGGTEIGRSYINSIND</sequence>
<organism evidence="1 2">
    <name type="scientific">Budvicia aquatica</name>
    <dbReference type="NCBI Taxonomy" id="82979"/>
    <lineage>
        <taxon>Bacteria</taxon>
        <taxon>Pseudomonadati</taxon>
        <taxon>Pseudomonadota</taxon>
        <taxon>Gammaproteobacteria</taxon>
        <taxon>Enterobacterales</taxon>
        <taxon>Budviciaceae</taxon>
        <taxon>Budvicia</taxon>
    </lineage>
</organism>
<dbReference type="AlphaFoldDB" id="A0A484ZQ20"/>
<evidence type="ECO:0000313" key="1">
    <source>
        <dbReference type="EMBL" id="VFS50777.1"/>
    </source>
</evidence>
<dbReference type="EMBL" id="CAADJA010000002">
    <property type="protein sequence ID" value="VFS50777.1"/>
    <property type="molecule type" value="Genomic_DNA"/>
</dbReference>
<protein>
    <submittedName>
        <fullName evidence="1">Uncharacterized protein</fullName>
    </submittedName>
</protein>
<evidence type="ECO:0000313" key="2">
    <source>
        <dbReference type="Proteomes" id="UP000373449"/>
    </source>
</evidence>